<organism evidence="14 15">
    <name type="scientific">Pseudocohnilembus persalinus</name>
    <name type="common">Ciliate</name>
    <dbReference type="NCBI Taxonomy" id="266149"/>
    <lineage>
        <taxon>Eukaryota</taxon>
        <taxon>Sar</taxon>
        <taxon>Alveolata</taxon>
        <taxon>Ciliophora</taxon>
        <taxon>Intramacronucleata</taxon>
        <taxon>Oligohymenophorea</taxon>
        <taxon>Scuticociliatia</taxon>
        <taxon>Philasterida</taxon>
        <taxon>Pseudocohnilembidae</taxon>
        <taxon>Pseudocohnilembus</taxon>
    </lineage>
</organism>
<protein>
    <recommendedName>
        <fullName evidence="13">RING-type domain-containing protein</fullName>
    </recommendedName>
</protein>
<keyword evidence="3" id="KW-0808">Transferase</keyword>
<dbReference type="OrthoDB" id="9984778at2759"/>
<dbReference type="AlphaFoldDB" id="A0A0V0QEH2"/>
<dbReference type="PANTHER" id="PTHR45768:SF18">
    <property type="entry name" value="RING-H2 FINGER PROTEIN ATL47-RELATED"/>
    <property type="match status" value="1"/>
</dbReference>
<dbReference type="InterPro" id="IPR001841">
    <property type="entry name" value="Znf_RING"/>
</dbReference>
<proteinExistence type="predicted"/>
<gene>
    <name evidence="14" type="ORF">PPERSA_12792</name>
</gene>
<keyword evidence="7" id="KW-0833">Ubl conjugation pathway</keyword>
<dbReference type="SMART" id="SM00184">
    <property type="entry name" value="RING"/>
    <property type="match status" value="1"/>
</dbReference>
<evidence type="ECO:0000256" key="9">
    <source>
        <dbReference type="ARBA" id="ARBA00022989"/>
    </source>
</evidence>
<dbReference type="GO" id="GO:0016740">
    <property type="term" value="F:transferase activity"/>
    <property type="evidence" value="ECO:0007669"/>
    <property type="project" value="UniProtKB-KW"/>
</dbReference>
<dbReference type="InParanoid" id="A0A0V0QEH2"/>
<keyword evidence="15" id="KW-1185">Reference proteome</keyword>
<keyword evidence="8" id="KW-0862">Zinc</keyword>
<dbReference type="GO" id="GO:0016020">
    <property type="term" value="C:membrane"/>
    <property type="evidence" value="ECO:0007669"/>
    <property type="project" value="UniProtKB-SubCell"/>
</dbReference>
<dbReference type="PROSITE" id="PS50089">
    <property type="entry name" value="ZF_RING_2"/>
    <property type="match status" value="1"/>
</dbReference>
<keyword evidence="5" id="KW-0479">Metal-binding</keyword>
<feature type="domain" description="RING-type" evidence="13">
    <location>
        <begin position="263"/>
        <end position="304"/>
    </location>
</feature>
<evidence type="ECO:0000313" key="15">
    <source>
        <dbReference type="Proteomes" id="UP000054937"/>
    </source>
</evidence>
<dbReference type="Gene3D" id="3.30.40.10">
    <property type="entry name" value="Zinc/RING finger domain, C3HC4 (zinc finger)"/>
    <property type="match status" value="1"/>
</dbReference>
<dbReference type="PANTHER" id="PTHR45768">
    <property type="entry name" value="E3 UBIQUITIN-PROTEIN LIGASE RNF13-LIKE"/>
    <property type="match status" value="1"/>
</dbReference>
<comment type="caution">
    <text evidence="14">The sequence shown here is derived from an EMBL/GenBank/DDBJ whole genome shotgun (WGS) entry which is preliminary data.</text>
</comment>
<evidence type="ECO:0000256" key="1">
    <source>
        <dbReference type="ARBA" id="ARBA00004167"/>
    </source>
</evidence>
<comment type="subcellular location">
    <subcellularLocation>
        <location evidence="1">Membrane</location>
        <topology evidence="1">Single-pass membrane protein</topology>
    </subcellularLocation>
</comment>
<reference evidence="14 15" key="1">
    <citation type="journal article" date="2015" name="Sci. Rep.">
        <title>Genome of the facultative scuticociliatosis pathogen Pseudocohnilembus persalinus provides insight into its virulence through horizontal gene transfer.</title>
        <authorList>
            <person name="Xiong J."/>
            <person name="Wang G."/>
            <person name="Cheng J."/>
            <person name="Tian M."/>
            <person name="Pan X."/>
            <person name="Warren A."/>
            <person name="Jiang C."/>
            <person name="Yuan D."/>
            <person name="Miao W."/>
        </authorList>
    </citation>
    <scope>NUCLEOTIDE SEQUENCE [LARGE SCALE GENOMIC DNA]</scope>
    <source>
        <strain evidence="14">36N120E</strain>
    </source>
</reference>
<dbReference type="SUPFAM" id="SSF57850">
    <property type="entry name" value="RING/U-box"/>
    <property type="match status" value="1"/>
</dbReference>
<evidence type="ECO:0000256" key="5">
    <source>
        <dbReference type="ARBA" id="ARBA00022723"/>
    </source>
</evidence>
<evidence type="ECO:0000256" key="3">
    <source>
        <dbReference type="ARBA" id="ARBA00022679"/>
    </source>
</evidence>
<evidence type="ECO:0000259" key="13">
    <source>
        <dbReference type="PROSITE" id="PS50089"/>
    </source>
</evidence>
<dbReference type="InterPro" id="IPR013083">
    <property type="entry name" value="Znf_RING/FYVE/PHD"/>
</dbReference>
<evidence type="ECO:0000256" key="8">
    <source>
        <dbReference type="ARBA" id="ARBA00022833"/>
    </source>
</evidence>
<keyword evidence="4 12" id="KW-0812">Transmembrane</keyword>
<evidence type="ECO:0000256" key="2">
    <source>
        <dbReference type="ARBA" id="ARBA00004906"/>
    </source>
</evidence>
<feature type="transmembrane region" description="Helical" evidence="12">
    <location>
        <begin position="179"/>
        <end position="204"/>
    </location>
</feature>
<accession>A0A0V0QEH2</accession>
<keyword evidence="6 11" id="KW-0863">Zinc-finger</keyword>
<evidence type="ECO:0000256" key="7">
    <source>
        <dbReference type="ARBA" id="ARBA00022786"/>
    </source>
</evidence>
<name>A0A0V0QEH2_PSEPJ</name>
<feature type="transmembrane region" description="Helical" evidence="12">
    <location>
        <begin position="6"/>
        <end position="23"/>
    </location>
</feature>
<dbReference type="Proteomes" id="UP000054937">
    <property type="component" value="Unassembled WGS sequence"/>
</dbReference>
<dbReference type="CDD" id="cd16454">
    <property type="entry name" value="RING-H2_PA-TM-RING"/>
    <property type="match status" value="1"/>
</dbReference>
<dbReference type="EMBL" id="LDAU01000184">
    <property type="protein sequence ID" value="KRX00573.1"/>
    <property type="molecule type" value="Genomic_DNA"/>
</dbReference>
<comment type="pathway">
    <text evidence="2">Protein modification; protein ubiquitination.</text>
</comment>
<evidence type="ECO:0000256" key="11">
    <source>
        <dbReference type="PROSITE-ProRule" id="PRU00175"/>
    </source>
</evidence>
<dbReference type="GO" id="GO:0008270">
    <property type="term" value="F:zinc ion binding"/>
    <property type="evidence" value="ECO:0007669"/>
    <property type="project" value="UniProtKB-KW"/>
</dbReference>
<evidence type="ECO:0000256" key="6">
    <source>
        <dbReference type="ARBA" id="ARBA00022771"/>
    </source>
</evidence>
<evidence type="ECO:0000256" key="10">
    <source>
        <dbReference type="ARBA" id="ARBA00023136"/>
    </source>
</evidence>
<keyword evidence="9 12" id="KW-1133">Transmembrane helix</keyword>
<evidence type="ECO:0000256" key="4">
    <source>
        <dbReference type="ARBA" id="ARBA00022692"/>
    </source>
</evidence>
<keyword evidence="10 12" id="KW-0472">Membrane</keyword>
<evidence type="ECO:0000256" key="12">
    <source>
        <dbReference type="SAM" id="Phobius"/>
    </source>
</evidence>
<dbReference type="Pfam" id="PF13639">
    <property type="entry name" value="zf-RING_2"/>
    <property type="match status" value="1"/>
</dbReference>
<sequence>MIPVVFTIFIMSIYMTFVGLVFIKGKPQIKKSEIYQKKLEELQNKIEKDKKSKSNDYSSIVIKCTIVDKFSEIEHNPVFFASYQEQTVNEDRVQKNIEQNNIDYPNYEVNSFITKNDTYQIKFSEEIIKEYIEYLDTSKSNQKPIIIFSMYAASTVDDKNLNFQLKINQESTSNKNQEWVIILWFCIGIVVFLSLTLFCIYLCYRNKSFVGTNDNLRQVVPQENGRKLLKVMITQVSIEKYMPFMPYSEILENVPELSDQTECIVCLLNFSPEEQCRLTVCFHIFHKQCLDTWVKKNGNCPFCRHGLTRKIFENKQKLYTEFENNTFAQKILEKTIQNQTQDNQYEYEDEEEIEQTNMEQSIQYNQLQQSNITQIRPLNVQESEQVEQIEQEEGKFNNNNIDDNSNNNISNNDNINYSSYNNIQNQQQQFIQMGNLANLSSTRSFKLQNSNGKQKFQVNNDIQNLDTQDVSSSRQESFYKRMKSFDFLFDKSLIRSTSVKQKNKQFISKSPHKLYKSQLSTKAFSLDQGQNGKIQYKKSKFE</sequence>
<evidence type="ECO:0000313" key="14">
    <source>
        <dbReference type="EMBL" id="KRX00573.1"/>
    </source>
</evidence>